<dbReference type="AlphaFoldDB" id="A0A2S9KAN3"/>
<accession>A0A2S9KAN3</accession>
<dbReference type="Proteomes" id="UP000238326">
    <property type="component" value="Unassembled WGS sequence"/>
</dbReference>
<evidence type="ECO:0000313" key="1">
    <source>
        <dbReference type="EMBL" id="PRD67508.1"/>
    </source>
</evidence>
<protein>
    <submittedName>
        <fullName evidence="1">Uncharacterized protein</fullName>
    </submittedName>
</protein>
<comment type="caution">
    <text evidence="1">The sequence shown here is derived from an EMBL/GenBank/DDBJ whole genome shotgun (WGS) entry which is preliminary data.</text>
</comment>
<gene>
    <name evidence="1" type="ORF">C6P61_16115</name>
</gene>
<sequence>MVSLRSGLNGHIANMVHKWIILVHYRPQSVSVQAKRIHFDQILHQIVRRFLFVRRRRMP</sequence>
<organism evidence="1 2">
    <name type="scientific">Malikia spinosa</name>
    <dbReference type="NCBI Taxonomy" id="86180"/>
    <lineage>
        <taxon>Bacteria</taxon>
        <taxon>Pseudomonadati</taxon>
        <taxon>Pseudomonadota</taxon>
        <taxon>Betaproteobacteria</taxon>
        <taxon>Burkholderiales</taxon>
        <taxon>Comamonadaceae</taxon>
        <taxon>Malikia</taxon>
    </lineage>
</organism>
<reference evidence="1 2" key="1">
    <citation type="submission" date="2018-03" db="EMBL/GenBank/DDBJ databases">
        <title>Comparative genomics illustrates the genes involved in a hyperalkaliphilic mechanisms of Serpentinomonas isolated from highly-alkaline calcium-rich serpentinized springs.</title>
        <authorList>
            <person name="Suzuki S."/>
            <person name="Ishii S."/>
            <person name="Walworth N."/>
            <person name="Bird L."/>
            <person name="Kuenen J.G."/>
            <person name="Nealson K.H."/>
        </authorList>
    </citation>
    <scope>NUCLEOTIDE SEQUENCE [LARGE SCALE GENOMIC DNA]</scope>
    <source>
        <strain evidence="1 2">83</strain>
    </source>
</reference>
<dbReference type="EMBL" id="PVLR01000057">
    <property type="protein sequence ID" value="PRD67508.1"/>
    <property type="molecule type" value="Genomic_DNA"/>
</dbReference>
<evidence type="ECO:0000313" key="2">
    <source>
        <dbReference type="Proteomes" id="UP000238326"/>
    </source>
</evidence>
<keyword evidence="2" id="KW-1185">Reference proteome</keyword>
<name>A0A2S9KAN3_9BURK</name>
<proteinExistence type="predicted"/>